<accession>A0A1M7HME0</accession>
<reference evidence="2" key="1">
    <citation type="submission" date="2016-11" db="EMBL/GenBank/DDBJ databases">
        <authorList>
            <person name="Varghese N."/>
            <person name="Submissions S."/>
        </authorList>
    </citation>
    <scope>NUCLEOTIDE SEQUENCE [LARGE SCALE GENOMIC DNA]</scope>
    <source>
        <strain evidence="2">Sac-22</strain>
    </source>
</reference>
<keyword evidence="2" id="KW-1185">Reference proteome</keyword>
<gene>
    <name evidence="1" type="ORF">SAMN05192549_101222</name>
</gene>
<dbReference type="Pfam" id="PF01724">
    <property type="entry name" value="DUF29"/>
    <property type="match status" value="1"/>
</dbReference>
<dbReference type="PANTHER" id="PTHR34235:SF4">
    <property type="entry name" value="SLR0291 PROTEIN"/>
    <property type="match status" value="1"/>
</dbReference>
<dbReference type="EMBL" id="FRCX01000001">
    <property type="protein sequence ID" value="SHM29624.1"/>
    <property type="molecule type" value="Genomic_DNA"/>
</dbReference>
<dbReference type="OrthoDB" id="425753at2"/>
<dbReference type="Gene3D" id="1.20.1220.20">
    <property type="entry name" value="Uncharcterised protein PF01724"/>
    <property type="match status" value="1"/>
</dbReference>
<dbReference type="RefSeq" id="WP_072780661.1">
    <property type="nucleotide sequence ID" value="NZ_FRCX01000001.1"/>
</dbReference>
<proteinExistence type="predicted"/>
<protein>
    <recommendedName>
        <fullName evidence="3">DUF29 domain-containing protein</fullName>
    </recommendedName>
</protein>
<name>A0A1M7HME0_9BURK</name>
<sequence length="129" mass="15291">MTNPYERDVVAWAQEQAFWLRSGDYTLIDAQHVAEEIDGVNTRWQHMLCDRCAELLAHLARWRGQEGNRCQLWQRLNELQRQRIHRMLMRMPSLRESLYGRELLEDAWLDALLKVAGEHNCFDLPDASL</sequence>
<dbReference type="STRING" id="551987.SAMN05192549_101222"/>
<evidence type="ECO:0000313" key="1">
    <source>
        <dbReference type="EMBL" id="SHM29624.1"/>
    </source>
</evidence>
<organism evidence="1 2">
    <name type="scientific">Duganella sacchari</name>
    <dbReference type="NCBI Taxonomy" id="551987"/>
    <lineage>
        <taxon>Bacteria</taxon>
        <taxon>Pseudomonadati</taxon>
        <taxon>Pseudomonadota</taxon>
        <taxon>Betaproteobacteria</taxon>
        <taxon>Burkholderiales</taxon>
        <taxon>Oxalobacteraceae</taxon>
        <taxon>Telluria group</taxon>
        <taxon>Duganella</taxon>
    </lineage>
</organism>
<evidence type="ECO:0000313" key="2">
    <source>
        <dbReference type="Proteomes" id="UP000184339"/>
    </source>
</evidence>
<dbReference type="PANTHER" id="PTHR34235">
    <property type="entry name" value="SLR1203 PROTEIN-RELATED"/>
    <property type="match status" value="1"/>
</dbReference>
<dbReference type="Proteomes" id="UP000184339">
    <property type="component" value="Unassembled WGS sequence"/>
</dbReference>
<evidence type="ECO:0008006" key="3">
    <source>
        <dbReference type="Google" id="ProtNLM"/>
    </source>
</evidence>
<dbReference type="AlphaFoldDB" id="A0A1M7HME0"/>
<dbReference type="InterPro" id="IPR002636">
    <property type="entry name" value="DUF29"/>
</dbReference>